<dbReference type="AlphaFoldDB" id="A0A8T0X3T6"/>
<organism evidence="1 2">
    <name type="scientific">Panicum virgatum</name>
    <name type="common">Blackwell switchgrass</name>
    <dbReference type="NCBI Taxonomy" id="38727"/>
    <lineage>
        <taxon>Eukaryota</taxon>
        <taxon>Viridiplantae</taxon>
        <taxon>Streptophyta</taxon>
        <taxon>Embryophyta</taxon>
        <taxon>Tracheophyta</taxon>
        <taxon>Spermatophyta</taxon>
        <taxon>Magnoliopsida</taxon>
        <taxon>Liliopsida</taxon>
        <taxon>Poales</taxon>
        <taxon>Poaceae</taxon>
        <taxon>PACMAD clade</taxon>
        <taxon>Panicoideae</taxon>
        <taxon>Panicodae</taxon>
        <taxon>Paniceae</taxon>
        <taxon>Panicinae</taxon>
        <taxon>Panicum</taxon>
        <taxon>Panicum sect. Hiantes</taxon>
    </lineage>
</organism>
<evidence type="ECO:0000313" key="1">
    <source>
        <dbReference type="EMBL" id="KAG2656212.1"/>
    </source>
</evidence>
<dbReference type="EMBL" id="CM029037">
    <property type="protein sequence ID" value="KAG2656212.1"/>
    <property type="molecule type" value="Genomic_DNA"/>
</dbReference>
<reference evidence="1" key="1">
    <citation type="submission" date="2020-05" db="EMBL/GenBank/DDBJ databases">
        <title>WGS assembly of Panicum virgatum.</title>
        <authorList>
            <person name="Lovell J.T."/>
            <person name="Jenkins J."/>
            <person name="Shu S."/>
            <person name="Juenger T.E."/>
            <person name="Schmutz J."/>
        </authorList>
    </citation>
    <scope>NUCLEOTIDE SEQUENCE</scope>
    <source>
        <strain evidence="1">AP13</strain>
    </source>
</reference>
<evidence type="ECO:0000313" key="2">
    <source>
        <dbReference type="Proteomes" id="UP000823388"/>
    </source>
</evidence>
<proteinExistence type="predicted"/>
<comment type="caution">
    <text evidence="1">The sequence shown here is derived from an EMBL/GenBank/DDBJ whole genome shotgun (WGS) entry which is preliminary data.</text>
</comment>
<keyword evidence="2" id="KW-1185">Reference proteome</keyword>
<accession>A0A8T0X3T6</accession>
<dbReference type="Proteomes" id="UP000823388">
    <property type="component" value="Chromosome 1K"/>
</dbReference>
<gene>
    <name evidence="1" type="ORF">PVAP13_1KG069254</name>
</gene>
<protein>
    <submittedName>
        <fullName evidence="1">Uncharacterized protein</fullName>
    </submittedName>
</protein>
<name>A0A8T0X3T6_PANVG</name>
<sequence length="35" mass="4307">MMILRMRTKRRSSRKARSNKLQQILATQQLFWCLL</sequence>